<dbReference type="Gene3D" id="3.40.50.150">
    <property type="entry name" value="Vaccinia Virus protein VP39"/>
    <property type="match status" value="1"/>
</dbReference>
<evidence type="ECO:0000256" key="7">
    <source>
        <dbReference type="ARBA" id="ARBA00022679"/>
    </source>
</evidence>
<keyword evidence="14" id="KW-0862">Zinc</keyword>
<evidence type="ECO:0000256" key="19">
    <source>
        <dbReference type="ARBA" id="ARBA00076590"/>
    </source>
</evidence>
<feature type="repeat" description="NHL" evidence="23">
    <location>
        <begin position="471"/>
        <end position="514"/>
    </location>
</feature>
<dbReference type="EMBL" id="JAATJU010021400">
    <property type="protein sequence ID" value="KAH0513752.1"/>
    <property type="molecule type" value="Genomic_DNA"/>
</dbReference>
<evidence type="ECO:0000313" key="26">
    <source>
        <dbReference type="EMBL" id="KAH0513752.1"/>
    </source>
</evidence>
<dbReference type="Gene3D" id="2.120.10.30">
    <property type="entry name" value="TolB, C-terminal domain"/>
    <property type="match status" value="2"/>
</dbReference>
<keyword evidence="15" id="KW-0072">Autophagy</keyword>
<dbReference type="GO" id="GO:0005634">
    <property type="term" value="C:nucleus"/>
    <property type="evidence" value="ECO:0007669"/>
    <property type="project" value="UniProtKB-SubCell"/>
</dbReference>
<dbReference type="GO" id="GO:0008119">
    <property type="term" value="F:thiopurine S-methyltransferase activity"/>
    <property type="evidence" value="ECO:0007669"/>
    <property type="project" value="TreeGrafter"/>
</dbReference>
<feature type="compositionally biased region" description="Basic and acidic residues" evidence="24">
    <location>
        <begin position="285"/>
        <end position="296"/>
    </location>
</feature>
<feature type="repeat" description="NHL" evidence="23">
    <location>
        <begin position="522"/>
        <end position="555"/>
    </location>
</feature>
<dbReference type="GO" id="GO:0061630">
    <property type="term" value="F:ubiquitin protein ligase activity"/>
    <property type="evidence" value="ECO:0007669"/>
    <property type="project" value="UniProtKB-EC"/>
</dbReference>
<evidence type="ECO:0000256" key="16">
    <source>
        <dbReference type="ARBA" id="ARBA00023242"/>
    </source>
</evidence>
<dbReference type="GO" id="GO:0006914">
    <property type="term" value="P:autophagy"/>
    <property type="evidence" value="ECO:0007669"/>
    <property type="project" value="UniProtKB-KW"/>
</dbReference>
<keyword evidence="16" id="KW-0539">Nucleus</keyword>
<feature type="repeat" description="NHL" evidence="23">
    <location>
        <begin position="671"/>
        <end position="703"/>
    </location>
</feature>
<evidence type="ECO:0000256" key="11">
    <source>
        <dbReference type="ARBA" id="ARBA00022771"/>
    </source>
</evidence>
<feature type="domain" description="RING-type" evidence="25">
    <location>
        <begin position="336"/>
        <end position="382"/>
    </location>
</feature>
<dbReference type="InterPro" id="IPR008854">
    <property type="entry name" value="TPMT"/>
</dbReference>
<organism evidence="26 27">
    <name type="scientific">Microtus ochrogaster</name>
    <name type="common">Prairie vole</name>
    <dbReference type="NCBI Taxonomy" id="79684"/>
    <lineage>
        <taxon>Eukaryota</taxon>
        <taxon>Metazoa</taxon>
        <taxon>Chordata</taxon>
        <taxon>Craniata</taxon>
        <taxon>Vertebrata</taxon>
        <taxon>Euteleostomi</taxon>
        <taxon>Mammalia</taxon>
        <taxon>Eutheria</taxon>
        <taxon>Euarchontoglires</taxon>
        <taxon>Glires</taxon>
        <taxon>Rodentia</taxon>
        <taxon>Myomorpha</taxon>
        <taxon>Muroidea</taxon>
        <taxon>Cricetidae</taxon>
        <taxon>Arvicolinae</taxon>
        <taxon>Microtus</taxon>
    </lineage>
</organism>
<keyword evidence="8" id="KW-0949">S-adenosyl-L-methionine</keyword>
<keyword evidence="11 22" id="KW-0863">Zinc-finger</keyword>
<dbReference type="FunFam" id="2.120.10.30:FF:000059">
    <property type="entry name" value="E3 ubiquitin-protein ligase NHLRC1"/>
    <property type="match status" value="1"/>
</dbReference>
<evidence type="ECO:0000256" key="6">
    <source>
        <dbReference type="ARBA" id="ARBA00022603"/>
    </source>
</evidence>
<keyword evidence="10" id="KW-0677">Repeat</keyword>
<comment type="function">
    <text evidence="17">E3 ubiquitin-protein ligase. Together with the phosphatase EPM2A/laforin, appears to be involved in the clearance of toxic polyglucosan and protein aggregates via multiple pathways. In complex with EPM2A/laforin and HSP70, suppresses the cellular toxicity of misfolded proteins by promoting their degradation through the ubiquitin-proteasome system (UPS). Ubiquitinates the glycogen-targeting protein phosphatase subunits PPP1R3C/PTG and PPP1R3D in a laforin-dependent manner and targets them for proteasome-dependent degradation, thus decreasing glycogen accumulation. Polyubiquitinates EPM2A/laforin and ubiquitinates AGL and targets them for proteasome-dependent degradation. Also promotes proteasome-independent protein degradation through the macroautophagy pathway.</text>
</comment>
<evidence type="ECO:0000256" key="4">
    <source>
        <dbReference type="ARBA" id="ARBA00004906"/>
    </source>
</evidence>
<evidence type="ECO:0000256" key="10">
    <source>
        <dbReference type="ARBA" id="ARBA00022737"/>
    </source>
</evidence>
<keyword evidence="9" id="KW-0479">Metal-binding</keyword>
<dbReference type="InterPro" id="IPR001841">
    <property type="entry name" value="Znf_RING"/>
</dbReference>
<dbReference type="Pfam" id="PF14634">
    <property type="entry name" value="zf-RING_5"/>
    <property type="match status" value="1"/>
</dbReference>
<comment type="subcellular location">
    <subcellularLocation>
        <location evidence="3">Endoplasmic reticulum</location>
    </subcellularLocation>
    <subcellularLocation>
        <location evidence="2">Nucleus</location>
    </subcellularLocation>
</comment>
<gene>
    <name evidence="26" type="ORF">LTLLF_137245</name>
</gene>
<dbReference type="PROSITE" id="PS51125">
    <property type="entry name" value="NHL"/>
    <property type="match status" value="5"/>
</dbReference>
<keyword evidence="6" id="KW-0489">Methyltransferase</keyword>
<dbReference type="PROSITE" id="PS50089">
    <property type="entry name" value="ZF_RING_2"/>
    <property type="match status" value="1"/>
</dbReference>
<evidence type="ECO:0000313" key="27">
    <source>
        <dbReference type="Proteomes" id="UP000710432"/>
    </source>
</evidence>
<evidence type="ECO:0000256" key="5">
    <source>
        <dbReference type="ARBA" id="ARBA00012483"/>
    </source>
</evidence>
<dbReference type="GO" id="GO:0008270">
    <property type="term" value="F:zinc ion binding"/>
    <property type="evidence" value="ECO:0007669"/>
    <property type="project" value="UniProtKB-KW"/>
</dbReference>
<dbReference type="InterPro" id="IPR001258">
    <property type="entry name" value="NHL_repeat"/>
</dbReference>
<dbReference type="PANTHER" id="PTHR10259:SF11">
    <property type="entry name" value="THIOPURINE S-METHYLTRANSFERASE"/>
    <property type="match status" value="1"/>
</dbReference>
<comment type="catalytic activity">
    <reaction evidence="1">
        <text>S-ubiquitinyl-[E2 ubiquitin-conjugating enzyme]-L-cysteine + [acceptor protein]-L-lysine = [E2 ubiquitin-conjugating enzyme]-L-cysteine + N(6)-ubiquitinyl-[acceptor protein]-L-lysine.</text>
        <dbReference type="EC" id="2.3.2.27"/>
    </reaction>
</comment>
<comment type="pathway">
    <text evidence="4">Protein modification; protein ubiquitination.</text>
</comment>
<name>A0A8J6GNV8_MICOH</name>
<evidence type="ECO:0000256" key="21">
    <source>
        <dbReference type="ARBA" id="ARBA00081705"/>
    </source>
</evidence>
<dbReference type="CDD" id="cd16516">
    <property type="entry name" value="RING-HC_malin"/>
    <property type="match status" value="1"/>
</dbReference>
<evidence type="ECO:0000256" key="15">
    <source>
        <dbReference type="ARBA" id="ARBA00023006"/>
    </source>
</evidence>
<dbReference type="GO" id="GO:0005978">
    <property type="term" value="P:glycogen biosynthetic process"/>
    <property type="evidence" value="ECO:0007669"/>
    <property type="project" value="UniProtKB-ARBA"/>
</dbReference>
<dbReference type="EC" id="2.3.2.27" evidence="5"/>
<evidence type="ECO:0000256" key="8">
    <source>
        <dbReference type="ARBA" id="ARBA00022691"/>
    </source>
</evidence>
<dbReference type="InterPro" id="IPR013083">
    <property type="entry name" value="Znf_RING/FYVE/PHD"/>
</dbReference>
<dbReference type="PROSITE" id="PS51585">
    <property type="entry name" value="SAM_MT_TPMT"/>
    <property type="match status" value="1"/>
</dbReference>
<reference evidence="26" key="1">
    <citation type="submission" date="2020-03" db="EMBL/GenBank/DDBJ databases">
        <title>Studies in the Genomics of Life Span.</title>
        <authorList>
            <person name="Glass D."/>
        </authorList>
    </citation>
    <scope>NUCLEOTIDE SEQUENCE</scope>
    <source>
        <strain evidence="26">LTLLF</strain>
        <tissue evidence="26">Muscle</tissue>
    </source>
</reference>
<dbReference type="PROSITE" id="PS00518">
    <property type="entry name" value="ZF_RING_1"/>
    <property type="match status" value="1"/>
</dbReference>
<dbReference type="GO" id="GO:0016567">
    <property type="term" value="P:protein ubiquitination"/>
    <property type="evidence" value="ECO:0007669"/>
    <property type="project" value="UniProtKB-ARBA"/>
</dbReference>
<dbReference type="InterPro" id="IPR011042">
    <property type="entry name" value="6-blade_b-propeller_TolB-like"/>
</dbReference>
<dbReference type="AlphaFoldDB" id="A0A8J6GNV8"/>
<comment type="caution">
    <text evidence="26">The sequence shown here is derived from an EMBL/GenBank/DDBJ whole genome shotgun (WGS) entry which is preliminary data.</text>
</comment>
<dbReference type="SUPFAM" id="SSF57850">
    <property type="entry name" value="RING/U-box"/>
    <property type="match status" value="1"/>
</dbReference>
<proteinExistence type="predicted"/>
<evidence type="ECO:0000256" key="1">
    <source>
        <dbReference type="ARBA" id="ARBA00000900"/>
    </source>
</evidence>
<dbReference type="CDD" id="cd14961">
    <property type="entry name" value="NHL_TRIM32_like"/>
    <property type="match status" value="1"/>
</dbReference>
<dbReference type="GO" id="GO:0005783">
    <property type="term" value="C:endoplasmic reticulum"/>
    <property type="evidence" value="ECO:0007669"/>
    <property type="project" value="UniProtKB-SubCell"/>
</dbReference>
<accession>A0A8J6GNV8</accession>
<dbReference type="PANTHER" id="PTHR10259">
    <property type="entry name" value="THIOPURINE S-METHYLTRANSFERASE"/>
    <property type="match status" value="1"/>
</dbReference>
<evidence type="ECO:0000256" key="18">
    <source>
        <dbReference type="ARBA" id="ARBA00070584"/>
    </source>
</evidence>
<dbReference type="Proteomes" id="UP000710432">
    <property type="component" value="Unassembled WGS sequence"/>
</dbReference>
<evidence type="ECO:0000259" key="25">
    <source>
        <dbReference type="PROSITE" id="PS50089"/>
    </source>
</evidence>
<dbReference type="SUPFAM" id="SSF53335">
    <property type="entry name" value="S-adenosyl-L-methionine-dependent methyltransferases"/>
    <property type="match status" value="1"/>
</dbReference>
<evidence type="ECO:0000256" key="13">
    <source>
        <dbReference type="ARBA" id="ARBA00022824"/>
    </source>
</evidence>
<evidence type="ECO:0000256" key="22">
    <source>
        <dbReference type="PROSITE-ProRule" id="PRU00175"/>
    </source>
</evidence>
<dbReference type="InterPro" id="IPR017907">
    <property type="entry name" value="Znf_RING_CS"/>
</dbReference>
<protein>
    <recommendedName>
        <fullName evidence="18">E3 ubiquitin-protein ligase NHLRC1</fullName>
        <ecNumber evidence="5">2.3.2.27</ecNumber>
    </recommendedName>
    <alternativeName>
        <fullName evidence="21">Malin</fullName>
    </alternativeName>
    <alternativeName>
        <fullName evidence="20">NHL repeat-containing protein 1</fullName>
    </alternativeName>
    <alternativeName>
        <fullName evidence="19">RING-type E3 ubiquitin transferase NHLRC1</fullName>
    </alternativeName>
</protein>
<dbReference type="FunFam" id="3.30.40.10:FF:000372">
    <property type="entry name" value="E3 ubiquitin-protein ligase NHLRC1"/>
    <property type="match status" value="1"/>
</dbReference>
<evidence type="ECO:0000256" key="9">
    <source>
        <dbReference type="ARBA" id="ARBA00022723"/>
    </source>
</evidence>
<keyword evidence="7" id="KW-0808">Transferase</keyword>
<dbReference type="Gene3D" id="3.30.40.10">
    <property type="entry name" value="Zinc/RING finger domain, C3HC4 (zinc finger)"/>
    <property type="match status" value="1"/>
</dbReference>
<evidence type="ECO:0000256" key="2">
    <source>
        <dbReference type="ARBA" id="ARBA00004123"/>
    </source>
</evidence>
<evidence type="ECO:0000256" key="12">
    <source>
        <dbReference type="ARBA" id="ARBA00022786"/>
    </source>
</evidence>
<evidence type="ECO:0000256" key="14">
    <source>
        <dbReference type="ARBA" id="ARBA00022833"/>
    </source>
</evidence>
<evidence type="ECO:0000256" key="23">
    <source>
        <dbReference type="PROSITE-ProRule" id="PRU00504"/>
    </source>
</evidence>
<dbReference type="GO" id="GO:0043161">
    <property type="term" value="P:proteasome-mediated ubiquitin-dependent protein catabolic process"/>
    <property type="evidence" value="ECO:0007669"/>
    <property type="project" value="UniProtKB-ARBA"/>
</dbReference>
<dbReference type="GO" id="GO:0032259">
    <property type="term" value="P:methylation"/>
    <property type="evidence" value="ECO:0007669"/>
    <property type="project" value="UniProtKB-KW"/>
</dbReference>
<evidence type="ECO:0000256" key="24">
    <source>
        <dbReference type="SAM" id="MobiDB-lite"/>
    </source>
</evidence>
<dbReference type="SMART" id="SM00184">
    <property type="entry name" value="RING"/>
    <property type="match status" value="1"/>
</dbReference>
<dbReference type="Pfam" id="PF05724">
    <property type="entry name" value="TPMT"/>
    <property type="match status" value="2"/>
</dbReference>
<evidence type="ECO:0000256" key="17">
    <source>
        <dbReference type="ARBA" id="ARBA00055035"/>
    </source>
</evidence>
<feature type="repeat" description="NHL" evidence="23">
    <location>
        <begin position="558"/>
        <end position="610"/>
    </location>
</feature>
<dbReference type="InterPro" id="IPR029063">
    <property type="entry name" value="SAM-dependent_MTases_sf"/>
</dbReference>
<sequence length="708" mass="78016">MADATSLRVKELPSAEVQKNRVLSLEEWQGRWVTRNIGFHQEQGNRFADRGHTVVGVEISEIAIREFFTEQNLLYTEKPLTEIAGAKVFKQQALSYSCPYQSPVFPLHGYISQTFKIVITIQNKMEQPLSSLLSRLNIGKFDRIWDRGSLVAINPSDHDRYADVILSLLNKGFHYLVAILSYDPTKHAEVALHEANVDTHSDASPQEFKRKGKRHEKLWGCGEISQMANSEPPTLSPEVWLNSKAGICYPVRDDPRSPHGACERLRRVPARGQQSTPGQLASPHVRADAQPRDRDRDCDRDRWLHWVRGETGAMGEEEAGVRPELVREAEVSLLECKVCFERFGHRQQRRPRNLPCGHVVCLACVAALAHPRSLAFECPFCRRACRACDTSDCLPVLHLLELLCSTLRASPAALNAAPCGPRVLTCHHAFGGWGTLVNPTGLALCPKTGRVVVVHDGKRRVKIFDSGGGGAHQFGEKGDAAHDVKYPQDVAVTNDCHVVVTDAGDRSLKVFDFFGQIKLVVGKQFSLPWGVEITPQNQVLMTDTEAGTLHLLEVDFPEGVLRRTERLQAQLCSPRGVAVSWLTGAIAVIEHPWALGTSGNNTRVKVFSATMQLIGQVDSFGLNLLFPSKITVSAVTFDPQGNVIVADTSGPAIICLGRPEAFPALKPVVTHELSRPVALTFTKENSLLVLDSASHSVKVFKVLEGNGG</sequence>
<evidence type="ECO:0000256" key="3">
    <source>
        <dbReference type="ARBA" id="ARBA00004240"/>
    </source>
</evidence>
<feature type="repeat" description="NHL" evidence="23">
    <location>
        <begin position="423"/>
        <end position="467"/>
    </location>
</feature>
<feature type="region of interest" description="Disordered" evidence="24">
    <location>
        <begin position="267"/>
        <end position="296"/>
    </location>
</feature>
<evidence type="ECO:0000256" key="20">
    <source>
        <dbReference type="ARBA" id="ARBA00080399"/>
    </source>
</evidence>
<keyword evidence="12" id="KW-0833">Ubl conjugation pathway</keyword>
<dbReference type="SUPFAM" id="SSF101898">
    <property type="entry name" value="NHL repeat"/>
    <property type="match status" value="1"/>
</dbReference>
<keyword evidence="13" id="KW-0256">Endoplasmic reticulum</keyword>